<keyword evidence="1" id="KW-0732">Signal</keyword>
<dbReference type="PANTHER" id="PTHR11102">
    <property type="entry name" value="SEL-1-LIKE PROTEIN"/>
    <property type="match status" value="1"/>
</dbReference>
<accession>A0ABV7J3B7</accession>
<name>A0ABV7J3B7_9RHOB</name>
<proteinExistence type="predicted"/>
<sequence>MTRAAALLSRPILPLCLAMLTGLPAFAQTASPQTVAVNFEPPRIEVEKICAPSTPDEQLAAQWAKWDGKALPDVAPDLIQRDLRRLMDADAIRWFDTIEKAQALMPTVDPQFGADKALLARIELLIAAGRLKELTNQRLVDQLMATENGGSPRLQNILADYLMDGTGIAVDKEKGMKMLVAAGYGGNADALLKIVALQEKGTEIPGWDVPPDIAVTMAFGALVGKMDPMICDRVARIAREYMNGTTVTRDVGLAEKWFRFAADMGDGPSAWKVAEMHMRSEDLVKSNDILITYMTKAADAGLPYAQVALGRLYEQGALVGKKDVDHARKLYEAAAKFGDRAGLLRNALFLQSEAKTDAAYQPAYRAALEEFAKRADAPAWIFIALGDFEIADKGRWGGEAAAVAYYEKAEAMGEVDATKRLTPIRFRYAETPKQFYQVIDEVIDTVHTGGEIDPMNGLKNAFTCRASQAPQRTEALYWDGISAATGTKTVEFSPAGLLALVASPSPQDIARLQSQALYGRPSAIAQYMAYLQRSQAPAEERAFWEEYSKRFEGINTARGRLERKFAKIGQNLSDPTTYLNAAIAEGDATAEIDLAEIMLEQDPTANTAAALAAVEPLAENGIGAAMRMLPTLDAKSYPDLKAVYAKYAEVIAARGDFDAVVLALPFQPDAGQRLDYVHRATAATDCTFDQITSLADAMGHLGDHAAFAKWIDVAEFLSENDAWRLVQLGDLLRLYGGESMQTAEVAFYQRGYEGGNTTAIHRLLDVYGRAGAPQFNVAKAADLYVALVQNSQPDDIPRALSRLAVASPTIQESAYARLDVPKLYRTAAEAGNPAGMREYGKLLQVSAKSSAELEASTLWIAKAAEAGDVPAMLTYADALAFGLGIPASREKALVWLQKAADAGNTDASAKVRSLKLQPEVSQ</sequence>
<dbReference type="Proteomes" id="UP001595547">
    <property type="component" value="Unassembled WGS sequence"/>
</dbReference>
<organism evidence="2 3">
    <name type="scientific">Cypionkella sinensis</name>
    <dbReference type="NCBI Taxonomy" id="1756043"/>
    <lineage>
        <taxon>Bacteria</taxon>
        <taxon>Pseudomonadati</taxon>
        <taxon>Pseudomonadota</taxon>
        <taxon>Alphaproteobacteria</taxon>
        <taxon>Rhodobacterales</taxon>
        <taxon>Paracoccaceae</taxon>
        <taxon>Cypionkella</taxon>
    </lineage>
</organism>
<feature type="chain" id="PRO_5045730498" evidence="1">
    <location>
        <begin position="28"/>
        <end position="922"/>
    </location>
</feature>
<dbReference type="InterPro" id="IPR011990">
    <property type="entry name" value="TPR-like_helical_dom_sf"/>
</dbReference>
<feature type="signal peptide" evidence="1">
    <location>
        <begin position="1"/>
        <end position="27"/>
    </location>
</feature>
<dbReference type="InterPro" id="IPR006597">
    <property type="entry name" value="Sel1-like"/>
</dbReference>
<dbReference type="EMBL" id="JBHRTO010000001">
    <property type="protein sequence ID" value="MFC3182100.1"/>
    <property type="molecule type" value="Genomic_DNA"/>
</dbReference>
<evidence type="ECO:0000313" key="2">
    <source>
        <dbReference type="EMBL" id="MFC3182100.1"/>
    </source>
</evidence>
<dbReference type="RefSeq" id="WP_380073680.1">
    <property type="nucleotide sequence ID" value="NZ_JBHRTO010000001.1"/>
</dbReference>
<dbReference type="InterPro" id="IPR050767">
    <property type="entry name" value="Sel1_AlgK"/>
</dbReference>
<dbReference type="PANTHER" id="PTHR11102:SF160">
    <property type="entry name" value="ERAD-ASSOCIATED E3 UBIQUITIN-PROTEIN LIGASE COMPONENT HRD3"/>
    <property type="match status" value="1"/>
</dbReference>
<gene>
    <name evidence="2" type="ORF">ACFOGH_13945</name>
</gene>
<reference evidence="3" key="1">
    <citation type="journal article" date="2019" name="Int. J. Syst. Evol. Microbiol.">
        <title>The Global Catalogue of Microorganisms (GCM) 10K type strain sequencing project: providing services to taxonomists for standard genome sequencing and annotation.</title>
        <authorList>
            <consortium name="The Broad Institute Genomics Platform"/>
            <consortium name="The Broad Institute Genome Sequencing Center for Infectious Disease"/>
            <person name="Wu L."/>
            <person name="Ma J."/>
        </authorList>
    </citation>
    <scope>NUCLEOTIDE SEQUENCE [LARGE SCALE GENOMIC DNA]</scope>
    <source>
        <strain evidence="3">KCTC 52039</strain>
    </source>
</reference>
<dbReference type="SMART" id="SM00671">
    <property type="entry name" value="SEL1"/>
    <property type="match status" value="5"/>
</dbReference>
<evidence type="ECO:0000256" key="1">
    <source>
        <dbReference type="SAM" id="SignalP"/>
    </source>
</evidence>
<dbReference type="SUPFAM" id="SSF81901">
    <property type="entry name" value="HCP-like"/>
    <property type="match status" value="2"/>
</dbReference>
<dbReference type="Gene3D" id="1.25.40.10">
    <property type="entry name" value="Tetratricopeptide repeat domain"/>
    <property type="match status" value="2"/>
</dbReference>
<comment type="caution">
    <text evidence="2">The sequence shown here is derived from an EMBL/GenBank/DDBJ whole genome shotgun (WGS) entry which is preliminary data.</text>
</comment>
<keyword evidence="3" id="KW-1185">Reference proteome</keyword>
<evidence type="ECO:0000313" key="3">
    <source>
        <dbReference type="Proteomes" id="UP001595547"/>
    </source>
</evidence>
<protein>
    <submittedName>
        <fullName evidence="2">Tetratricopeptide repeat protein</fullName>
    </submittedName>
</protein>
<dbReference type="Pfam" id="PF08238">
    <property type="entry name" value="Sel1"/>
    <property type="match status" value="4"/>
</dbReference>